<dbReference type="Proteomes" id="UP000215086">
    <property type="component" value="Chromosome"/>
</dbReference>
<dbReference type="KEGG" id="ttf:THTE_3817"/>
<evidence type="ECO:0000313" key="1">
    <source>
        <dbReference type="EMBL" id="ASV76418.1"/>
    </source>
</evidence>
<dbReference type="RefSeq" id="WP_095416207.1">
    <property type="nucleotide sequence ID" value="NZ_CP018477.1"/>
</dbReference>
<dbReference type="SUPFAM" id="SSF52540">
    <property type="entry name" value="P-loop containing nucleoside triphosphate hydrolases"/>
    <property type="match status" value="1"/>
</dbReference>
<gene>
    <name evidence="1" type="ORF">THTE_3817</name>
</gene>
<dbReference type="AlphaFoldDB" id="A0A286RKF0"/>
<keyword evidence="2" id="KW-1185">Reference proteome</keyword>
<dbReference type="OrthoDB" id="282562at2"/>
<dbReference type="EMBL" id="CP018477">
    <property type="protein sequence ID" value="ASV76418.1"/>
    <property type="molecule type" value="Genomic_DNA"/>
</dbReference>
<name>A0A286RKF0_9BACT</name>
<protein>
    <recommendedName>
        <fullName evidence="3">AAA+ ATPase domain-containing protein</fullName>
    </recommendedName>
</protein>
<evidence type="ECO:0008006" key="3">
    <source>
        <dbReference type="Google" id="ProtNLM"/>
    </source>
</evidence>
<proteinExistence type="predicted"/>
<reference evidence="1 2" key="1">
    <citation type="journal article" name="Front. Microbiol.">
        <title>Sugar Metabolism of the First Thermophilic Planctomycete Thermogutta terrifontis: Comparative Genomic and Transcriptomic Approaches.</title>
        <authorList>
            <person name="Elcheninov A.G."/>
            <person name="Menzel P."/>
            <person name="Gudbergsdottir S.R."/>
            <person name="Slesarev A.I."/>
            <person name="Kadnikov V.V."/>
            <person name="Krogh A."/>
            <person name="Bonch-Osmolovskaya E.A."/>
            <person name="Peng X."/>
            <person name="Kublanov I.V."/>
        </authorList>
    </citation>
    <scope>NUCLEOTIDE SEQUENCE [LARGE SCALE GENOMIC DNA]</scope>
    <source>
        <strain evidence="1 2">R1</strain>
    </source>
</reference>
<dbReference type="Gene3D" id="3.40.50.300">
    <property type="entry name" value="P-loop containing nucleotide triphosphate hydrolases"/>
    <property type="match status" value="1"/>
</dbReference>
<evidence type="ECO:0000313" key="2">
    <source>
        <dbReference type="Proteomes" id="UP000215086"/>
    </source>
</evidence>
<dbReference type="InterPro" id="IPR027417">
    <property type="entry name" value="P-loop_NTPase"/>
</dbReference>
<accession>A0A286RKF0</accession>
<sequence>MTEISGKVENPFSARFVRPGAIPYIFPPGCSAESLYQTFERLQRMGAVVGPHGVGKSALITALADWMEQHQIPCLRLELHDGQRTLDQETWNLLEDRSEIVLTVDGYEQLSAWARYQLRRLCRKRRLGLIGTAHSDVELPLLYAPEPNEDLAWQIVQLLLQRGEPLISREDVHESFARHQGNLREMLFDLYDLYELRRSR</sequence>
<organism evidence="1 2">
    <name type="scientific">Thermogutta terrifontis</name>
    <dbReference type="NCBI Taxonomy" id="1331910"/>
    <lineage>
        <taxon>Bacteria</taxon>
        <taxon>Pseudomonadati</taxon>
        <taxon>Planctomycetota</taxon>
        <taxon>Planctomycetia</taxon>
        <taxon>Pirellulales</taxon>
        <taxon>Thermoguttaceae</taxon>
        <taxon>Thermogutta</taxon>
    </lineage>
</organism>